<accession>A0AAV2G6Q1</accession>
<evidence type="ECO:0000256" key="2">
    <source>
        <dbReference type="SAM" id="Phobius"/>
    </source>
</evidence>
<dbReference type="PANTHER" id="PTHR47926:SF354">
    <property type="entry name" value="REPEAT (PPR-LIKE) SUPERFAMILY PROTEIN, PUTATIVE-RELATED"/>
    <property type="match status" value="1"/>
</dbReference>
<dbReference type="Proteomes" id="UP001497516">
    <property type="component" value="Chromosome 8"/>
</dbReference>
<keyword evidence="1" id="KW-0677">Repeat</keyword>
<protein>
    <recommendedName>
        <fullName evidence="5">Pentatricopeptide repeat-containing protein</fullName>
    </recommendedName>
</protein>
<reference evidence="3 4" key="1">
    <citation type="submission" date="2024-04" db="EMBL/GenBank/DDBJ databases">
        <authorList>
            <person name="Fracassetti M."/>
        </authorList>
    </citation>
    <scope>NUCLEOTIDE SEQUENCE [LARGE SCALE GENOMIC DNA]</scope>
</reference>
<dbReference type="InterPro" id="IPR046960">
    <property type="entry name" value="PPR_At4g14850-like_plant"/>
</dbReference>
<evidence type="ECO:0000313" key="4">
    <source>
        <dbReference type="Proteomes" id="UP001497516"/>
    </source>
</evidence>
<gene>
    <name evidence="3" type="ORF">LTRI10_LOCUS46067</name>
</gene>
<dbReference type="EMBL" id="OZ034821">
    <property type="protein sequence ID" value="CAL1406334.1"/>
    <property type="molecule type" value="Genomic_DNA"/>
</dbReference>
<dbReference type="Gene3D" id="1.25.40.10">
    <property type="entry name" value="Tetratricopeptide repeat domain"/>
    <property type="match status" value="1"/>
</dbReference>
<evidence type="ECO:0000256" key="1">
    <source>
        <dbReference type="ARBA" id="ARBA00022737"/>
    </source>
</evidence>
<keyword evidence="2" id="KW-0472">Membrane</keyword>
<dbReference type="GO" id="GO:0003723">
    <property type="term" value="F:RNA binding"/>
    <property type="evidence" value="ECO:0007669"/>
    <property type="project" value="InterPro"/>
</dbReference>
<sequence length="125" mass="13784">MSMAMISEYVLNGKANSALEVFRWFLQEKMSPNSLTMAIIFTTLPACASLAALKLGVELHGKILKNGPVLEGNVHLESAVMDMYAKCGRLDLAHQNFRRMHVKDAVCWNSIITSCTQNSKPAEAI</sequence>
<keyword evidence="4" id="KW-1185">Reference proteome</keyword>
<organism evidence="3 4">
    <name type="scientific">Linum trigynum</name>
    <dbReference type="NCBI Taxonomy" id="586398"/>
    <lineage>
        <taxon>Eukaryota</taxon>
        <taxon>Viridiplantae</taxon>
        <taxon>Streptophyta</taxon>
        <taxon>Embryophyta</taxon>
        <taxon>Tracheophyta</taxon>
        <taxon>Spermatophyta</taxon>
        <taxon>Magnoliopsida</taxon>
        <taxon>eudicotyledons</taxon>
        <taxon>Gunneridae</taxon>
        <taxon>Pentapetalae</taxon>
        <taxon>rosids</taxon>
        <taxon>fabids</taxon>
        <taxon>Malpighiales</taxon>
        <taxon>Linaceae</taxon>
        <taxon>Linum</taxon>
    </lineage>
</organism>
<proteinExistence type="predicted"/>
<name>A0AAV2G6Q1_9ROSI</name>
<dbReference type="InterPro" id="IPR011990">
    <property type="entry name" value="TPR-like_helical_dom_sf"/>
</dbReference>
<dbReference type="AlphaFoldDB" id="A0AAV2G6Q1"/>
<feature type="transmembrane region" description="Helical" evidence="2">
    <location>
        <begin position="35"/>
        <end position="57"/>
    </location>
</feature>
<evidence type="ECO:0008006" key="5">
    <source>
        <dbReference type="Google" id="ProtNLM"/>
    </source>
</evidence>
<dbReference type="GO" id="GO:0009451">
    <property type="term" value="P:RNA modification"/>
    <property type="evidence" value="ECO:0007669"/>
    <property type="project" value="InterPro"/>
</dbReference>
<dbReference type="Pfam" id="PF01535">
    <property type="entry name" value="PPR"/>
    <property type="match status" value="3"/>
</dbReference>
<evidence type="ECO:0000313" key="3">
    <source>
        <dbReference type="EMBL" id="CAL1406334.1"/>
    </source>
</evidence>
<dbReference type="InterPro" id="IPR002885">
    <property type="entry name" value="PPR_rpt"/>
</dbReference>
<dbReference type="PANTHER" id="PTHR47926">
    <property type="entry name" value="PENTATRICOPEPTIDE REPEAT-CONTAINING PROTEIN"/>
    <property type="match status" value="1"/>
</dbReference>
<keyword evidence="2" id="KW-1133">Transmembrane helix</keyword>
<keyword evidence="2" id="KW-0812">Transmembrane</keyword>